<dbReference type="AlphaFoldDB" id="A0AAN8KGS1"/>
<organism evidence="1 2">
    <name type="scientific">Coregonus suidteri</name>
    <dbReference type="NCBI Taxonomy" id="861788"/>
    <lineage>
        <taxon>Eukaryota</taxon>
        <taxon>Metazoa</taxon>
        <taxon>Chordata</taxon>
        <taxon>Craniata</taxon>
        <taxon>Vertebrata</taxon>
        <taxon>Euteleostomi</taxon>
        <taxon>Actinopterygii</taxon>
        <taxon>Neopterygii</taxon>
        <taxon>Teleostei</taxon>
        <taxon>Protacanthopterygii</taxon>
        <taxon>Salmoniformes</taxon>
        <taxon>Salmonidae</taxon>
        <taxon>Coregoninae</taxon>
        <taxon>Coregonus</taxon>
    </lineage>
</organism>
<reference evidence="1 2" key="1">
    <citation type="submission" date="2021-04" db="EMBL/GenBank/DDBJ databases">
        <authorList>
            <person name="De Guttry C."/>
            <person name="Zahm M."/>
            <person name="Klopp C."/>
            <person name="Cabau C."/>
            <person name="Louis A."/>
            <person name="Berthelot C."/>
            <person name="Parey E."/>
            <person name="Roest Crollius H."/>
            <person name="Montfort J."/>
            <person name="Robinson-Rechavi M."/>
            <person name="Bucao C."/>
            <person name="Bouchez O."/>
            <person name="Gislard M."/>
            <person name="Lluch J."/>
            <person name="Milhes M."/>
            <person name="Lampietro C."/>
            <person name="Lopez Roques C."/>
            <person name="Donnadieu C."/>
            <person name="Braasch I."/>
            <person name="Desvignes T."/>
            <person name="Postlethwait J."/>
            <person name="Bobe J."/>
            <person name="Wedekind C."/>
            <person name="Guiguen Y."/>
        </authorList>
    </citation>
    <scope>NUCLEOTIDE SEQUENCE [LARGE SCALE GENOMIC DNA]</scope>
    <source>
        <strain evidence="1">Cs_M1</strain>
        <tissue evidence="1">Blood</tissue>
    </source>
</reference>
<comment type="caution">
    <text evidence="1">The sequence shown here is derived from an EMBL/GenBank/DDBJ whole genome shotgun (WGS) entry which is preliminary data.</text>
</comment>
<evidence type="ECO:0000313" key="2">
    <source>
        <dbReference type="Proteomes" id="UP001356427"/>
    </source>
</evidence>
<accession>A0AAN8KGS1</accession>
<dbReference type="Proteomes" id="UP001356427">
    <property type="component" value="Unassembled WGS sequence"/>
</dbReference>
<name>A0AAN8KGS1_9TELE</name>
<gene>
    <name evidence="1" type="ORF">J4Q44_G00392960</name>
</gene>
<keyword evidence="2" id="KW-1185">Reference proteome</keyword>
<sequence>MSICLSLECLFPVLCSLFVSGGLFDVGLFTTGWTIHVLPPACRSLMSLFTTGWTIHVLPPACRSLMSL</sequence>
<proteinExistence type="predicted"/>
<dbReference type="EMBL" id="JAGTTL010002312">
    <property type="protein sequence ID" value="KAK6271617.1"/>
    <property type="molecule type" value="Genomic_DNA"/>
</dbReference>
<protein>
    <submittedName>
        <fullName evidence="1">Uncharacterized protein</fullName>
    </submittedName>
</protein>
<feature type="non-terminal residue" evidence="1">
    <location>
        <position position="68"/>
    </location>
</feature>
<evidence type="ECO:0000313" key="1">
    <source>
        <dbReference type="EMBL" id="KAK6271617.1"/>
    </source>
</evidence>